<dbReference type="Proteomes" id="UP001255856">
    <property type="component" value="Unassembled WGS sequence"/>
</dbReference>
<feature type="region of interest" description="Disordered" evidence="1">
    <location>
        <begin position="236"/>
        <end position="298"/>
    </location>
</feature>
<dbReference type="AlphaFoldDB" id="A0AAD9MNU6"/>
<keyword evidence="4" id="KW-1185">Reference proteome</keyword>
<dbReference type="GO" id="GO:0010468">
    <property type="term" value="P:regulation of gene expression"/>
    <property type="evidence" value="ECO:0007669"/>
    <property type="project" value="TreeGrafter"/>
</dbReference>
<evidence type="ECO:0000256" key="1">
    <source>
        <dbReference type="SAM" id="MobiDB-lite"/>
    </source>
</evidence>
<feature type="domain" description="JmjC" evidence="2">
    <location>
        <begin position="54"/>
        <end position="217"/>
    </location>
</feature>
<dbReference type="GO" id="GO:0051864">
    <property type="term" value="F:histone H3K36 demethylase activity"/>
    <property type="evidence" value="ECO:0007669"/>
    <property type="project" value="TreeGrafter"/>
</dbReference>
<dbReference type="GO" id="GO:0005634">
    <property type="term" value="C:nucleus"/>
    <property type="evidence" value="ECO:0007669"/>
    <property type="project" value="TreeGrafter"/>
</dbReference>
<dbReference type="SUPFAM" id="SSF51197">
    <property type="entry name" value="Clavaminate synthase-like"/>
    <property type="match status" value="1"/>
</dbReference>
<feature type="region of interest" description="Disordered" evidence="1">
    <location>
        <begin position="312"/>
        <end position="376"/>
    </location>
</feature>
<dbReference type="EMBL" id="JASFZW010000002">
    <property type="protein sequence ID" value="KAK2079606.1"/>
    <property type="molecule type" value="Genomic_DNA"/>
</dbReference>
<evidence type="ECO:0000313" key="4">
    <source>
        <dbReference type="Proteomes" id="UP001255856"/>
    </source>
</evidence>
<feature type="compositionally biased region" description="Polar residues" evidence="1">
    <location>
        <begin position="251"/>
        <end position="260"/>
    </location>
</feature>
<dbReference type="Gene3D" id="2.60.120.650">
    <property type="entry name" value="Cupin"/>
    <property type="match status" value="1"/>
</dbReference>
<dbReference type="InterPro" id="IPR003347">
    <property type="entry name" value="JmjC_dom"/>
</dbReference>
<dbReference type="Pfam" id="PF02373">
    <property type="entry name" value="JmjC"/>
    <property type="match status" value="1"/>
</dbReference>
<dbReference type="PANTHER" id="PTHR10694:SF7">
    <property type="entry name" value="[HISTONE H3]-TRIMETHYL-L-LYSINE(9) DEMETHYLASE"/>
    <property type="match status" value="1"/>
</dbReference>
<name>A0AAD9MNU6_PROWI</name>
<dbReference type="PANTHER" id="PTHR10694">
    <property type="entry name" value="LYSINE-SPECIFIC DEMETHYLASE"/>
    <property type="match status" value="1"/>
</dbReference>
<proteinExistence type="predicted"/>
<gene>
    <name evidence="3" type="ORF">QBZ16_002001</name>
</gene>
<feature type="compositionally biased region" description="Basic and acidic residues" evidence="1">
    <location>
        <begin position="236"/>
        <end position="249"/>
    </location>
</feature>
<protein>
    <recommendedName>
        <fullName evidence="2">JmjC domain-containing protein</fullName>
    </recommendedName>
</protein>
<dbReference type="SMART" id="SM00558">
    <property type="entry name" value="JmjC"/>
    <property type="match status" value="1"/>
</dbReference>
<feature type="region of interest" description="Disordered" evidence="1">
    <location>
        <begin position="1"/>
        <end position="21"/>
    </location>
</feature>
<dbReference type="PROSITE" id="PS51184">
    <property type="entry name" value="JMJC"/>
    <property type="match status" value="1"/>
</dbReference>
<organism evidence="3 4">
    <name type="scientific">Prototheca wickerhamii</name>
    <dbReference type="NCBI Taxonomy" id="3111"/>
    <lineage>
        <taxon>Eukaryota</taxon>
        <taxon>Viridiplantae</taxon>
        <taxon>Chlorophyta</taxon>
        <taxon>core chlorophytes</taxon>
        <taxon>Trebouxiophyceae</taxon>
        <taxon>Chlorellales</taxon>
        <taxon>Chlorellaceae</taxon>
        <taxon>Prototheca</taxon>
    </lineage>
</organism>
<accession>A0AAD9MNU6</accession>
<dbReference type="GO" id="GO:0000785">
    <property type="term" value="C:chromatin"/>
    <property type="evidence" value="ECO:0007669"/>
    <property type="project" value="TreeGrafter"/>
</dbReference>
<sequence length="488" mass="52964">MTASDFQKMATSPAHLAPEPGHRQDEFLERSFWSSVTINPPLYGADTPYSFFDDKLEYGWNLRRLGCLLSDYDVPEIPGVTSPMAYFGSWKSFFGWHKEDIDLYSINYNHVGAAKIWYCVSPRDGPKFDAMARSLFPELHAACPAFVRHKDILISPRLLRAGGVPFVQARQEPGEFIVLNAAAYHSGFNLGFNLAEAVNFALPEWLDIGRHAVNCECQAMPDAVCLDMGIFFPELREESESDSESERGSDATSEASDAGTSSEERPASSSSSDEEAESSEQSTCSTAHRAGKAGGKGAARAGAKARAAGAAGAAGVESDSSTATEVTVPARQRKRKAPAAPPAAKKRPKAPAKAPRPGPVPPPTPTQRTSVRTGRGRLPAGSLHVSWGAVAEERPVALVERVADAPRTASFSIVHRLARPAGKAGALWLGELREGPDGLYRPTGSMRQVVLSTPFPKLVRVRCEWSQRPTERRRGGWRLITLPKRILM</sequence>
<feature type="compositionally biased region" description="Pro residues" evidence="1">
    <location>
        <begin position="354"/>
        <end position="365"/>
    </location>
</feature>
<comment type="caution">
    <text evidence="3">The sequence shown here is derived from an EMBL/GenBank/DDBJ whole genome shotgun (WGS) entry which is preliminary data.</text>
</comment>
<evidence type="ECO:0000259" key="2">
    <source>
        <dbReference type="PROSITE" id="PS51184"/>
    </source>
</evidence>
<reference evidence="3" key="1">
    <citation type="submission" date="2021-01" db="EMBL/GenBank/DDBJ databases">
        <authorList>
            <person name="Eckstrom K.M.E."/>
        </authorList>
    </citation>
    <scope>NUCLEOTIDE SEQUENCE</scope>
    <source>
        <strain evidence="3">UVCC 0001</strain>
    </source>
</reference>
<evidence type="ECO:0000313" key="3">
    <source>
        <dbReference type="EMBL" id="KAK2079606.1"/>
    </source>
</evidence>
<dbReference type="GO" id="GO:0032454">
    <property type="term" value="F:histone H3K9 demethylase activity"/>
    <property type="evidence" value="ECO:0007669"/>
    <property type="project" value="TreeGrafter"/>
</dbReference>